<protein>
    <submittedName>
        <fullName evidence="2">Uncharacterized protein</fullName>
    </submittedName>
</protein>
<gene>
    <name evidence="2" type="ORF">CYNAS_LOCUS2933</name>
</gene>
<comment type="caution">
    <text evidence="2">The sequence shown here is derived from an EMBL/GenBank/DDBJ whole genome shotgun (WGS) entry which is preliminary data.</text>
</comment>
<keyword evidence="1" id="KW-1133">Transmembrane helix</keyword>
<evidence type="ECO:0000256" key="1">
    <source>
        <dbReference type="SAM" id="Phobius"/>
    </source>
</evidence>
<dbReference type="AlphaFoldDB" id="A0AA36GK74"/>
<reference evidence="2" key="1">
    <citation type="submission" date="2023-07" db="EMBL/GenBank/DDBJ databases">
        <authorList>
            <consortium name="CYATHOMIX"/>
        </authorList>
    </citation>
    <scope>NUCLEOTIDE SEQUENCE</scope>
    <source>
        <strain evidence="2">N/A</strain>
    </source>
</reference>
<dbReference type="Proteomes" id="UP001176961">
    <property type="component" value="Unassembled WGS sequence"/>
</dbReference>
<dbReference type="Pfam" id="PF17641">
    <property type="entry name" value="ASPRs"/>
    <property type="match status" value="1"/>
</dbReference>
<dbReference type="EMBL" id="CATQJL010000001">
    <property type="protein sequence ID" value="CAJ0590950.1"/>
    <property type="molecule type" value="Genomic_DNA"/>
</dbReference>
<accession>A0AA36GK74</accession>
<keyword evidence="3" id="KW-1185">Reference proteome</keyword>
<evidence type="ECO:0000313" key="2">
    <source>
        <dbReference type="EMBL" id="CAJ0590950.1"/>
    </source>
</evidence>
<organism evidence="2 3">
    <name type="scientific">Cylicocyclus nassatus</name>
    <name type="common">Nematode worm</name>
    <dbReference type="NCBI Taxonomy" id="53992"/>
    <lineage>
        <taxon>Eukaryota</taxon>
        <taxon>Metazoa</taxon>
        <taxon>Ecdysozoa</taxon>
        <taxon>Nematoda</taxon>
        <taxon>Chromadorea</taxon>
        <taxon>Rhabditida</taxon>
        <taxon>Rhabditina</taxon>
        <taxon>Rhabditomorpha</taxon>
        <taxon>Strongyloidea</taxon>
        <taxon>Strongylidae</taxon>
        <taxon>Cylicocyclus</taxon>
    </lineage>
</organism>
<evidence type="ECO:0000313" key="3">
    <source>
        <dbReference type="Proteomes" id="UP001176961"/>
    </source>
</evidence>
<feature type="transmembrane region" description="Helical" evidence="1">
    <location>
        <begin position="23"/>
        <end position="48"/>
    </location>
</feature>
<proteinExistence type="predicted"/>
<sequence>MITQMAPEYKISTDIKMGELRAFYVQMALSVLFLVLIGLISLGVGNFIDCFKELKHRQLGEEYRDILIGALRAQNAWMSYDCKLERYARRELLNKKVPENITFTNRIMSDKVVSVKTFLKEAVKNFKLGKKWTDIGCYYTYKKNKHNAEKHKVVCAYD</sequence>
<keyword evidence="1" id="KW-0472">Membrane</keyword>
<dbReference type="InterPro" id="IPR035109">
    <property type="entry name" value="ASPR"/>
</dbReference>
<keyword evidence="1" id="KW-0812">Transmembrane</keyword>
<name>A0AA36GK74_CYLNA</name>